<gene>
    <name evidence="2" type="ORF">AVEN_75945_1</name>
</gene>
<dbReference type="AlphaFoldDB" id="A0A4Y2M3N0"/>
<keyword evidence="3" id="KW-1185">Reference proteome</keyword>
<dbReference type="Proteomes" id="UP000499080">
    <property type="component" value="Unassembled WGS sequence"/>
</dbReference>
<name>A0A4Y2M3N0_ARAVE</name>
<evidence type="ECO:0000313" key="3">
    <source>
        <dbReference type="Proteomes" id="UP000499080"/>
    </source>
</evidence>
<dbReference type="EMBL" id="BGPR01006685">
    <property type="protein sequence ID" value="GBN21040.1"/>
    <property type="molecule type" value="Genomic_DNA"/>
</dbReference>
<evidence type="ECO:0000259" key="1">
    <source>
        <dbReference type="Pfam" id="PF18701"/>
    </source>
</evidence>
<proteinExistence type="predicted"/>
<dbReference type="OrthoDB" id="6145704at2759"/>
<comment type="caution">
    <text evidence="2">The sequence shown here is derived from an EMBL/GenBank/DDBJ whole genome shotgun (WGS) entry which is preliminary data.</text>
</comment>
<organism evidence="2 3">
    <name type="scientific">Araneus ventricosus</name>
    <name type="common">Orbweaver spider</name>
    <name type="synonym">Epeira ventricosa</name>
    <dbReference type="NCBI Taxonomy" id="182803"/>
    <lineage>
        <taxon>Eukaryota</taxon>
        <taxon>Metazoa</taxon>
        <taxon>Ecdysozoa</taxon>
        <taxon>Arthropoda</taxon>
        <taxon>Chelicerata</taxon>
        <taxon>Arachnida</taxon>
        <taxon>Araneae</taxon>
        <taxon>Araneomorphae</taxon>
        <taxon>Entelegynae</taxon>
        <taxon>Araneoidea</taxon>
        <taxon>Araneidae</taxon>
        <taxon>Araneus</taxon>
    </lineage>
</organism>
<accession>A0A4Y2M3N0</accession>
<dbReference type="InterPro" id="IPR040676">
    <property type="entry name" value="DUF5641"/>
</dbReference>
<evidence type="ECO:0000313" key="2">
    <source>
        <dbReference type="EMBL" id="GBN21040.1"/>
    </source>
</evidence>
<sequence>MQSFPNGTNSLISQIQVLCQLRNFSQSQKEDVIKESDIDLIGDTNSKRIYWPLAKVMKLIPSRDGRVRVVEVSTGGGSFLRPIQRLYPLEVSGADRTVWKKRNTKTVDDRV</sequence>
<protein>
    <recommendedName>
        <fullName evidence="1">DUF5641 domain-containing protein</fullName>
    </recommendedName>
</protein>
<reference evidence="2 3" key="1">
    <citation type="journal article" date="2019" name="Sci. Rep.">
        <title>Orb-weaving spider Araneus ventricosus genome elucidates the spidroin gene catalogue.</title>
        <authorList>
            <person name="Kono N."/>
            <person name="Nakamura H."/>
            <person name="Ohtoshi R."/>
            <person name="Moran D.A.P."/>
            <person name="Shinohara A."/>
            <person name="Yoshida Y."/>
            <person name="Fujiwara M."/>
            <person name="Mori M."/>
            <person name="Tomita M."/>
            <person name="Arakawa K."/>
        </authorList>
    </citation>
    <scope>NUCLEOTIDE SEQUENCE [LARGE SCALE GENOMIC DNA]</scope>
</reference>
<dbReference type="Pfam" id="PF18701">
    <property type="entry name" value="DUF5641"/>
    <property type="match status" value="1"/>
</dbReference>
<feature type="domain" description="DUF5641" evidence="1">
    <location>
        <begin position="19"/>
        <end position="89"/>
    </location>
</feature>